<accession>A0ABZ3D3N7</accession>
<sequence>MSDLAGSAAAQPIIAVINANGGVGRQNKDRLFELRFAYALHRAGLVPTYEVPGEGAATIDFGFANRGQEWAVELLRLGETRAAAAATTQTVDEHGVAWSGRLLSTTADDRRAACRILPITSASRQRQLPTPVKKSTRARPAW</sequence>
<proteinExistence type="predicted"/>
<keyword evidence="2" id="KW-1185">Reference proteome</keyword>
<reference evidence="1 2" key="1">
    <citation type="submission" date="2024-04" db="EMBL/GenBank/DDBJ databases">
        <title>Complete genome sequence of Nguyenibacter vanlangesis HBCM-1154, a strain capable of nitrogen fixation, IAA production, and phosphorus solubilization isolated from sugarcane soil.</title>
        <authorList>
            <person name="MY HANH P."/>
        </authorList>
    </citation>
    <scope>NUCLEOTIDE SEQUENCE [LARGE SCALE GENOMIC DNA]</scope>
    <source>
        <strain evidence="1 2">HBCM 1154</strain>
    </source>
</reference>
<dbReference type="RefSeq" id="WP_342628010.1">
    <property type="nucleotide sequence ID" value="NZ_CP152276.1"/>
</dbReference>
<evidence type="ECO:0000313" key="1">
    <source>
        <dbReference type="EMBL" id="XAE42219.1"/>
    </source>
</evidence>
<evidence type="ECO:0000313" key="2">
    <source>
        <dbReference type="Proteomes" id="UP001449795"/>
    </source>
</evidence>
<organism evidence="1 2">
    <name type="scientific">Nguyenibacter vanlangensis</name>
    <dbReference type="NCBI Taxonomy" id="1216886"/>
    <lineage>
        <taxon>Bacteria</taxon>
        <taxon>Pseudomonadati</taxon>
        <taxon>Pseudomonadota</taxon>
        <taxon>Alphaproteobacteria</taxon>
        <taxon>Acetobacterales</taxon>
        <taxon>Acetobacteraceae</taxon>
        <taxon>Nguyenibacter</taxon>
    </lineage>
</organism>
<dbReference type="EMBL" id="CP152276">
    <property type="protein sequence ID" value="XAE42219.1"/>
    <property type="molecule type" value="Genomic_DNA"/>
</dbReference>
<dbReference type="Proteomes" id="UP001449795">
    <property type="component" value="Chromosome"/>
</dbReference>
<protein>
    <submittedName>
        <fullName evidence="1">Uncharacterized protein</fullName>
    </submittedName>
</protein>
<gene>
    <name evidence="1" type="ORF">AAC691_18435</name>
</gene>
<name>A0ABZ3D3N7_9PROT</name>